<dbReference type="GO" id="GO:0005774">
    <property type="term" value="C:vacuolar membrane"/>
    <property type="evidence" value="ECO:0007669"/>
    <property type="project" value="UniProtKB-SubCell"/>
</dbReference>
<dbReference type="Gene3D" id="1.25.10.10">
    <property type="entry name" value="Leucine-rich Repeat Variant"/>
    <property type="match status" value="6"/>
</dbReference>
<dbReference type="InterPro" id="IPR045156">
    <property type="entry name" value="Vac8"/>
</dbReference>
<dbReference type="Proteomes" id="UP001438707">
    <property type="component" value="Unassembled WGS sequence"/>
</dbReference>
<evidence type="ECO:0000256" key="7">
    <source>
        <dbReference type="ARBA" id="ARBA00026209"/>
    </source>
</evidence>
<name>A0AAW1QTJ7_9CHLO</name>
<evidence type="ECO:0000313" key="9">
    <source>
        <dbReference type="EMBL" id="KAK9824794.1"/>
    </source>
</evidence>
<keyword evidence="10" id="KW-1185">Reference proteome</keyword>
<keyword evidence="5" id="KW-0472">Membrane</keyword>
<reference evidence="9 10" key="1">
    <citation type="journal article" date="2024" name="Nat. Commun.">
        <title>Phylogenomics reveals the evolutionary origins of lichenization in chlorophyte algae.</title>
        <authorList>
            <person name="Puginier C."/>
            <person name="Libourel C."/>
            <person name="Otte J."/>
            <person name="Skaloud P."/>
            <person name="Haon M."/>
            <person name="Grisel S."/>
            <person name="Petersen M."/>
            <person name="Berrin J.G."/>
            <person name="Delaux P.M."/>
            <person name="Dal Grande F."/>
            <person name="Keller J."/>
        </authorList>
    </citation>
    <scope>NUCLEOTIDE SEQUENCE [LARGE SCALE GENOMIC DNA]</scope>
    <source>
        <strain evidence="9 10">SAG 2145</strain>
    </source>
</reference>
<evidence type="ECO:0000256" key="3">
    <source>
        <dbReference type="ARBA" id="ARBA00022554"/>
    </source>
</evidence>
<sequence length="1118" mass="117601">MLGWPGSLWRDVLHLHHTIWTSQDADTFIATETTRVTSAGSTTDLSSSQHQHTSNLGHEPLTEGGNLQPLIDMLSSASADRQEAALRTIQVMCHDAIDPRAMILLEELGGLQLIIDLLSCPGVGCQEAAAAIMKAIGPDTSLQEVAAFGGLQLISILMPFQLSQRIAAAQAVASCFPETRSGLSVQLPLQAVLEALIILLGSSSTDHQEAAIRVLTAICRCRSSATRDLANLGGTLLLLGLLSSPSESCQGCAAEALSLICEGSIANQQQVTDPDLGAVQQLIQILCSTSAICRQQAAQALAVLFRGLPALIPRVLQPLISQLSVTSEINQCKAALAIAAVGGDVDDSSRDVGEHFAWLYGLKPLVDLLAAASPTGQQAAAQAICSMHRSMHQDGRVLIAQPVCFQAITHLLQRPNEASQIQAAQAIVILCETFTQAGPPHDHAAAEALVRVGALQPLIELLGSSTADCQECAAAAIGAMCTWGHASQELARQGGLQPLIDILGSDCSSSQLVALNTVEGLCDNARDRTAIKQFEQLGGLHAISILLTSISEACRVAAASAIRALCRQGLAQAVAASCGRHLIILLSSTSTPCRISASLAIKTMFDWISRATRAPVVAAGGLHRLVELLSSPSAESQSHAAEALSVLCQGDPAIQQAVIKRHSIQHLTSLLASSSAVSRREAAEALDILCSNYHAIIQQVVLALMELMLSQSEEMWGQAAAAIDAISEQGGGSSNVMLQRFIANGGMQALVSLLVCASSSCQEYMAGAIHAIHASVSQDEGDLLMQPSSFQLLNHLLRSSSPSCQQHAAAAISVFCQTSASGSRAQRVQWHVASLGDLQPLVAMLRSSSVGCQEAAAQAISGLCQWQGGKQAMQGHGNMPGWIDELGAAYACGHVEDPATCHGLRNYESSGSIPPLITMLKSAHPSCQERDAAAIQSIDAPFRRIQELHGDSVVQSLILLLTSSSVSCQQEAANLIAGTQSFVGSGSTNFIALGGVQMLAALLKTSDLKCQRSCAKAMCRMCFSDACIDDEELQSLIGMLTLPFSGGGADGAALVSKLAIDSIATRQRLWDLGGLQPLKDMLHRMDSSSRHQALFMLRLDVNKAISRLSACGNHASHH</sequence>
<evidence type="ECO:0000256" key="6">
    <source>
        <dbReference type="ARBA" id="ARBA00023288"/>
    </source>
</evidence>
<dbReference type="SUPFAM" id="SSF48371">
    <property type="entry name" value="ARM repeat"/>
    <property type="match status" value="3"/>
</dbReference>
<evidence type="ECO:0000256" key="1">
    <source>
        <dbReference type="ARBA" id="ARBA00004592"/>
    </source>
</evidence>
<dbReference type="InterPro" id="IPR000225">
    <property type="entry name" value="Armadillo"/>
</dbReference>
<comment type="similarity">
    <text evidence="2">Belongs to the beta-catenin family.</text>
</comment>
<dbReference type="EMBL" id="JALJOS010000028">
    <property type="protein sequence ID" value="KAK9824794.1"/>
    <property type="molecule type" value="Genomic_DNA"/>
</dbReference>
<keyword evidence="4" id="KW-0677">Repeat</keyword>
<evidence type="ECO:0000256" key="5">
    <source>
        <dbReference type="ARBA" id="ARBA00023136"/>
    </source>
</evidence>
<dbReference type="PANTHER" id="PTHR47249:SF1">
    <property type="entry name" value="VACUOLAR PROTEIN 8"/>
    <property type="match status" value="1"/>
</dbReference>
<dbReference type="AlphaFoldDB" id="A0AAW1QTJ7"/>
<dbReference type="GO" id="GO:0071562">
    <property type="term" value="P:nucleus-vacuole junction assembly"/>
    <property type="evidence" value="ECO:0007669"/>
    <property type="project" value="InterPro"/>
</dbReference>
<evidence type="ECO:0000256" key="8">
    <source>
        <dbReference type="SAM" id="MobiDB-lite"/>
    </source>
</evidence>
<proteinExistence type="inferred from homology"/>
<keyword evidence="6" id="KW-0449">Lipoprotein</keyword>
<dbReference type="InterPro" id="IPR016024">
    <property type="entry name" value="ARM-type_fold"/>
</dbReference>
<comment type="caution">
    <text evidence="9">The sequence shown here is derived from an EMBL/GenBank/DDBJ whole genome shotgun (WGS) entry which is preliminary data.</text>
</comment>
<dbReference type="PANTHER" id="PTHR47249">
    <property type="entry name" value="VACUOLAR PROTEIN 8"/>
    <property type="match status" value="1"/>
</dbReference>
<feature type="region of interest" description="Disordered" evidence="8">
    <location>
        <begin position="39"/>
        <end position="61"/>
    </location>
</feature>
<dbReference type="SMART" id="SM00185">
    <property type="entry name" value="ARM"/>
    <property type="match status" value="13"/>
</dbReference>
<gene>
    <name evidence="9" type="ORF">WJX74_009266</name>
</gene>
<protein>
    <recommendedName>
        <fullName evidence="7">Vacuolar protein 8</fullName>
    </recommendedName>
</protein>
<evidence type="ECO:0000256" key="4">
    <source>
        <dbReference type="ARBA" id="ARBA00022737"/>
    </source>
</evidence>
<feature type="compositionally biased region" description="Polar residues" evidence="8">
    <location>
        <begin position="39"/>
        <end position="56"/>
    </location>
</feature>
<dbReference type="Pfam" id="PF00514">
    <property type="entry name" value="Arm"/>
    <property type="match status" value="1"/>
</dbReference>
<comment type="subcellular location">
    <subcellularLocation>
        <location evidence="1">Vacuole membrane</location>
        <topology evidence="1">Lipid-anchor</topology>
    </subcellularLocation>
</comment>
<evidence type="ECO:0000313" key="10">
    <source>
        <dbReference type="Proteomes" id="UP001438707"/>
    </source>
</evidence>
<accession>A0AAW1QTJ7</accession>
<organism evidence="9 10">
    <name type="scientific">Apatococcus lobatus</name>
    <dbReference type="NCBI Taxonomy" id="904363"/>
    <lineage>
        <taxon>Eukaryota</taxon>
        <taxon>Viridiplantae</taxon>
        <taxon>Chlorophyta</taxon>
        <taxon>core chlorophytes</taxon>
        <taxon>Trebouxiophyceae</taxon>
        <taxon>Chlorellales</taxon>
        <taxon>Chlorellaceae</taxon>
        <taxon>Apatococcus</taxon>
    </lineage>
</organism>
<dbReference type="InterPro" id="IPR011989">
    <property type="entry name" value="ARM-like"/>
</dbReference>
<evidence type="ECO:0000256" key="2">
    <source>
        <dbReference type="ARBA" id="ARBA00005462"/>
    </source>
</evidence>
<dbReference type="GO" id="GO:0043495">
    <property type="term" value="F:protein-membrane adaptor activity"/>
    <property type="evidence" value="ECO:0007669"/>
    <property type="project" value="InterPro"/>
</dbReference>
<keyword evidence="3" id="KW-0926">Vacuole</keyword>